<protein>
    <submittedName>
        <fullName evidence="1">Uncharacterized protein</fullName>
    </submittedName>
</protein>
<sequence>MSIPALTNPHLLKYVDTLESRFPTAEYYKEEAPDSGRGEGEKILISVCEDGGILEEEEFLYNSHDDLETDLANLDSYLHFS</sequence>
<proteinExistence type="predicted"/>
<accession>A0ABT9B810</accession>
<comment type="caution">
    <text evidence="1">The sequence shown here is derived from an EMBL/GenBank/DDBJ whole genome shotgun (WGS) entry which is preliminary data.</text>
</comment>
<evidence type="ECO:0000313" key="1">
    <source>
        <dbReference type="EMBL" id="MDO7874338.1"/>
    </source>
</evidence>
<dbReference type="EMBL" id="JAUQSY010000003">
    <property type="protein sequence ID" value="MDO7874338.1"/>
    <property type="molecule type" value="Genomic_DNA"/>
</dbReference>
<gene>
    <name evidence="1" type="ORF">Q5H93_06305</name>
</gene>
<dbReference type="Proteomes" id="UP001176429">
    <property type="component" value="Unassembled WGS sequence"/>
</dbReference>
<name>A0ABT9B810_9BACT</name>
<keyword evidence="2" id="KW-1185">Reference proteome</keyword>
<dbReference type="RefSeq" id="WP_305005651.1">
    <property type="nucleotide sequence ID" value="NZ_JAUQSY010000003.1"/>
</dbReference>
<organism evidence="1 2">
    <name type="scientific">Hymenobacter aranciens</name>
    <dbReference type="NCBI Taxonomy" id="3063996"/>
    <lineage>
        <taxon>Bacteria</taxon>
        <taxon>Pseudomonadati</taxon>
        <taxon>Bacteroidota</taxon>
        <taxon>Cytophagia</taxon>
        <taxon>Cytophagales</taxon>
        <taxon>Hymenobacteraceae</taxon>
        <taxon>Hymenobacter</taxon>
    </lineage>
</organism>
<evidence type="ECO:0000313" key="2">
    <source>
        <dbReference type="Proteomes" id="UP001176429"/>
    </source>
</evidence>
<reference evidence="1" key="1">
    <citation type="submission" date="2023-07" db="EMBL/GenBank/DDBJ databases">
        <authorList>
            <person name="Kim M.K."/>
        </authorList>
    </citation>
    <scope>NUCLEOTIDE SEQUENCE</scope>
    <source>
        <strain evidence="1">ASUV-10-1</strain>
    </source>
</reference>